<evidence type="ECO:0000256" key="6">
    <source>
        <dbReference type="ARBA" id="ARBA00022729"/>
    </source>
</evidence>
<organism evidence="14 15">
    <name type="scientific">Galemys pyrenaicus</name>
    <name type="common">Iberian desman</name>
    <name type="synonym">Pyrenean desman</name>
    <dbReference type="NCBI Taxonomy" id="202257"/>
    <lineage>
        <taxon>Eukaryota</taxon>
        <taxon>Metazoa</taxon>
        <taxon>Chordata</taxon>
        <taxon>Craniata</taxon>
        <taxon>Vertebrata</taxon>
        <taxon>Euteleostomi</taxon>
        <taxon>Mammalia</taxon>
        <taxon>Eutheria</taxon>
        <taxon>Laurasiatheria</taxon>
        <taxon>Eulipotyphla</taxon>
        <taxon>Talpidae</taxon>
        <taxon>Galemys</taxon>
    </lineage>
</organism>
<dbReference type="FunFam" id="3.30.500.10:FF:000004">
    <property type="entry name" value="Retinoic acid early-inducible protein 1-beta"/>
    <property type="match status" value="2"/>
</dbReference>
<protein>
    <submittedName>
        <fullName evidence="14">Retinoic acid early transcript 1E</fullName>
    </submittedName>
</protein>
<comment type="similarity">
    <text evidence="3">Belongs to the NKG2D ligand family.</text>
</comment>
<feature type="region of interest" description="Disordered" evidence="11">
    <location>
        <begin position="1"/>
        <end position="83"/>
    </location>
</feature>
<evidence type="ECO:0000313" key="14">
    <source>
        <dbReference type="EMBL" id="KAG8510221.1"/>
    </source>
</evidence>
<feature type="region of interest" description="Disordered" evidence="11">
    <location>
        <begin position="97"/>
        <end position="116"/>
    </location>
</feature>
<evidence type="ECO:0000259" key="13">
    <source>
        <dbReference type="Pfam" id="PF14586"/>
    </source>
</evidence>
<keyword evidence="12" id="KW-1133">Transmembrane helix</keyword>
<dbReference type="EMBL" id="JAGFMF010011888">
    <property type="protein sequence ID" value="KAG8510221.1"/>
    <property type="molecule type" value="Genomic_DNA"/>
</dbReference>
<keyword evidence="5" id="KW-0336">GPI-anchor</keyword>
<keyword evidence="6" id="KW-0732">Signal</keyword>
<dbReference type="PANTHER" id="PTHR16675:SF64">
    <property type="entry name" value="RETINOIC ACID EARLY TRANSCRIPT 1E"/>
    <property type="match status" value="1"/>
</dbReference>
<proteinExistence type="inferred from homology"/>
<keyword evidence="9" id="KW-0325">Glycoprotein</keyword>
<dbReference type="InterPro" id="IPR011162">
    <property type="entry name" value="MHC_I/II-like_Ag-recog"/>
</dbReference>
<comment type="subcellular location">
    <subcellularLocation>
        <location evidence="2">Cell membrane</location>
        <topology evidence="2">Lipid-anchor</topology>
        <topology evidence="2">GPI-anchor</topology>
    </subcellularLocation>
</comment>
<dbReference type="OrthoDB" id="9531345at2759"/>
<comment type="caution">
    <text evidence="14">The sequence shown here is derived from an EMBL/GenBank/DDBJ whole genome shotgun (WGS) entry which is preliminary data.</text>
</comment>
<keyword evidence="12" id="KW-0812">Transmembrane</keyword>
<keyword evidence="4" id="KW-1003">Cell membrane</keyword>
<evidence type="ECO:0000256" key="11">
    <source>
        <dbReference type="SAM" id="MobiDB-lite"/>
    </source>
</evidence>
<evidence type="ECO:0000256" key="4">
    <source>
        <dbReference type="ARBA" id="ARBA00022475"/>
    </source>
</evidence>
<reference evidence="14" key="1">
    <citation type="journal article" date="2021" name="Evol. Appl.">
        <title>The genome of the Pyrenean desman and the effects of bottlenecks and inbreeding on the genomic landscape of an endangered species.</title>
        <authorList>
            <person name="Escoda L."/>
            <person name="Castresana J."/>
        </authorList>
    </citation>
    <scope>NUCLEOTIDE SEQUENCE</scope>
    <source>
        <strain evidence="14">IBE-C5619</strain>
    </source>
</reference>
<evidence type="ECO:0000313" key="15">
    <source>
        <dbReference type="Proteomes" id="UP000700334"/>
    </source>
</evidence>
<name>A0A8J5ZVL1_GALPY</name>
<dbReference type="Proteomes" id="UP000700334">
    <property type="component" value="Unassembled WGS sequence"/>
</dbReference>
<evidence type="ECO:0000256" key="3">
    <source>
        <dbReference type="ARBA" id="ARBA00008353"/>
    </source>
</evidence>
<evidence type="ECO:0000256" key="2">
    <source>
        <dbReference type="ARBA" id="ARBA00004609"/>
    </source>
</evidence>
<feature type="domain" description="Retinoic acid early-inducible protein 1" evidence="13">
    <location>
        <begin position="518"/>
        <end position="685"/>
    </location>
</feature>
<evidence type="ECO:0000256" key="1">
    <source>
        <dbReference type="ARBA" id="ARBA00002305"/>
    </source>
</evidence>
<dbReference type="GO" id="GO:0009897">
    <property type="term" value="C:external side of plasma membrane"/>
    <property type="evidence" value="ECO:0007669"/>
    <property type="project" value="TreeGrafter"/>
</dbReference>
<dbReference type="GO" id="GO:0046703">
    <property type="term" value="F:natural killer cell lectin-like receptor binding"/>
    <property type="evidence" value="ECO:0007669"/>
    <property type="project" value="UniProtKB-ARBA"/>
</dbReference>
<sequence length="885" mass="96653">MEGPEGSAGIPPTPQRLRPRRLREPAALPPGAHQDLAGRRSRGAEPLCGSRRDLGRPAALRAPGSGASVCGSGSLEEPAGSSRVGVGTLAALVDEDMAPAQGPAPPGGSFPPGLSCPPSVVMGSLLTVSDRSTVTPSSPDPPGGNGLVSTQGQSPRPQTPLGTGDPRISPYRGHGDGHTLCLNLTVKYETAPREPWCEVHGSVDENPFLWSDCDSHKGTPLGALGEKVKATKTWTDLTQTLGEVGRELRMILPDIRLERNSTRGPPTLQAKLSCWHEAQRGPAASWEFSISGQRALLFDAMSGKWLATDPGASGVKEEWESNQHLTQYLRTTSLADCSQWLQEFLQRWEDMLEPTVPPTKTPENNQSYLVTSNILTPVLSILVVIIIIFFIFIFIFIFKKHRRPGTTVVRFIGKLTGAHKDTVARALDPTGDRDSRTAATTPVESLQRGDGQRRMISWLLLSPKIDSQKRDDLDEDDTVALYPVFDKNTGMALAPPTLGLLLLLPLLGEAWRTVGYGHSLCLNFTVKSQPGPRQPWCEAHSSVDENPFLWSNCDSHKVMPLGALGEKVKATKTWKDLTQTLGEVGRELRMILPDTTLERTSTRGPPTLQAKLSCWHEAQRGPAASWEFSISEQRALLFDQMSGKWSATDPGASGVKEEWESNQQLTQYLRTISLRGCTHWLHELLQLWEDMLEPTVPPTKTPETDRSDWIIFKIVIPVLSVLIVIVIIIIIFYICRTPRRPAATADGEGCSHSSPLVSSFLAPHTLRLHLSIIPRPRAGQPWCEVKAKWRDPFSFTTTVDVRSIASHGPGTVTSKATTVSPALCPIPAMLLPAPASLPSWVYTEYWGQNRGGMALAPPTLGLLLLLPLLGEAWRTVGCVTRPQEE</sequence>
<dbReference type="GO" id="GO:0001916">
    <property type="term" value="P:positive regulation of T cell mediated cytotoxicity"/>
    <property type="evidence" value="ECO:0007669"/>
    <property type="project" value="TreeGrafter"/>
</dbReference>
<dbReference type="AlphaFoldDB" id="A0A8J5ZVL1"/>
<comment type="function">
    <text evidence="1">Acts as a ligand for KLRK1.</text>
</comment>
<dbReference type="GO" id="GO:0006955">
    <property type="term" value="P:immune response"/>
    <property type="evidence" value="ECO:0007669"/>
    <property type="project" value="TreeGrafter"/>
</dbReference>
<keyword evidence="8" id="KW-1015">Disulfide bond</keyword>
<feature type="transmembrane region" description="Helical" evidence="12">
    <location>
        <begin position="710"/>
        <end position="734"/>
    </location>
</feature>
<feature type="compositionally biased region" description="Polar residues" evidence="11">
    <location>
        <begin position="147"/>
        <end position="156"/>
    </location>
</feature>
<dbReference type="InterPro" id="IPR050208">
    <property type="entry name" value="MHC_class-I_related"/>
</dbReference>
<feature type="region of interest" description="Disordered" evidence="11">
    <location>
        <begin position="130"/>
        <end position="174"/>
    </location>
</feature>
<gene>
    <name evidence="14" type="ORF">J0S82_003979</name>
</gene>
<keyword evidence="15" id="KW-1185">Reference proteome</keyword>
<feature type="transmembrane region" description="Helical" evidence="12">
    <location>
        <begin position="374"/>
        <end position="398"/>
    </location>
</feature>
<dbReference type="Gene3D" id="3.30.500.10">
    <property type="entry name" value="MHC class I-like antigen recognition-like"/>
    <property type="match status" value="2"/>
</dbReference>
<evidence type="ECO:0000256" key="7">
    <source>
        <dbReference type="ARBA" id="ARBA00023136"/>
    </source>
</evidence>
<dbReference type="GO" id="GO:0002486">
    <property type="term" value="P:antigen processing and presentation of endogenous peptide antigen via MHC class I via ER pathway, TAP-independent"/>
    <property type="evidence" value="ECO:0007669"/>
    <property type="project" value="TreeGrafter"/>
</dbReference>
<keyword evidence="7 12" id="KW-0472">Membrane</keyword>
<evidence type="ECO:0000256" key="5">
    <source>
        <dbReference type="ARBA" id="ARBA00022622"/>
    </source>
</evidence>
<evidence type="ECO:0000256" key="12">
    <source>
        <dbReference type="SAM" id="Phobius"/>
    </source>
</evidence>
<dbReference type="SUPFAM" id="SSF54452">
    <property type="entry name" value="MHC antigen-recognition domain"/>
    <property type="match status" value="2"/>
</dbReference>
<evidence type="ECO:0000256" key="9">
    <source>
        <dbReference type="ARBA" id="ARBA00023180"/>
    </source>
</evidence>
<dbReference type="InterPro" id="IPR029287">
    <property type="entry name" value="RAE-1"/>
</dbReference>
<feature type="domain" description="Retinoic acid early-inducible protein 1" evidence="13">
    <location>
        <begin position="176"/>
        <end position="347"/>
    </location>
</feature>
<dbReference type="GO" id="GO:0005615">
    <property type="term" value="C:extracellular space"/>
    <property type="evidence" value="ECO:0007669"/>
    <property type="project" value="TreeGrafter"/>
</dbReference>
<accession>A0A8J5ZVL1</accession>
<dbReference type="Pfam" id="PF14586">
    <property type="entry name" value="MHC_I_2"/>
    <property type="match status" value="2"/>
</dbReference>
<keyword evidence="10" id="KW-0449">Lipoprotein</keyword>
<dbReference type="InterPro" id="IPR037055">
    <property type="entry name" value="MHC_I-like_Ag-recog_sf"/>
</dbReference>
<evidence type="ECO:0000256" key="10">
    <source>
        <dbReference type="ARBA" id="ARBA00023288"/>
    </source>
</evidence>
<evidence type="ECO:0000256" key="8">
    <source>
        <dbReference type="ARBA" id="ARBA00023157"/>
    </source>
</evidence>
<dbReference type="GO" id="GO:0002476">
    <property type="term" value="P:antigen processing and presentation of endogenous peptide antigen via MHC class Ib"/>
    <property type="evidence" value="ECO:0007669"/>
    <property type="project" value="TreeGrafter"/>
</dbReference>
<dbReference type="PANTHER" id="PTHR16675">
    <property type="entry name" value="MHC CLASS I-RELATED"/>
    <property type="match status" value="1"/>
</dbReference>